<reference evidence="14" key="3">
    <citation type="submission" date="2025-09" db="UniProtKB">
        <authorList>
            <consortium name="Ensembl"/>
        </authorList>
    </citation>
    <scope>IDENTIFICATION</scope>
</reference>
<gene>
    <name evidence="14" type="primary">ramp3</name>
</gene>
<dbReference type="PANTHER" id="PTHR14076:SF2">
    <property type="entry name" value="RECEPTOR ACTIVITY-MODIFYING PROTEIN 3"/>
    <property type="match status" value="1"/>
</dbReference>
<evidence type="ECO:0000256" key="2">
    <source>
        <dbReference type="ARBA" id="ARBA00007087"/>
    </source>
</evidence>
<feature type="transmembrane region" description="Helical" evidence="13">
    <location>
        <begin position="96"/>
        <end position="118"/>
    </location>
</feature>
<evidence type="ECO:0000256" key="1">
    <source>
        <dbReference type="ARBA" id="ARBA00004251"/>
    </source>
</evidence>
<dbReference type="Ensembl" id="ENSACAT00000052108.1">
    <property type="protein sequence ID" value="ENSACAP00000037470.1"/>
    <property type="gene ID" value="ENSACAG00000037235.1"/>
</dbReference>
<dbReference type="GO" id="GO:0015031">
    <property type="term" value="P:protein transport"/>
    <property type="evidence" value="ECO:0000318"/>
    <property type="project" value="GO_Central"/>
</dbReference>
<evidence type="ECO:0000256" key="7">
    <source>
        <dbReference type="ARBA" id="ARBA00022989"/>
    </source>
</evidence>
<dbReference type="Proteomes" id="UP000001646">
    <property type="component" value="Unplaced"/>
</dbReference>
<dbReference type="InterPro" id="IPR038126">
    <property type="entry name" value="RAMP_sf"/>
</dbReference>
<dbReference type="GO" id="GO:0008277">
    <property type="term" value="P:regulation of G protein-coupled receptor signaling pathway"/>
    <property type="evidence" value="ECO:0007669"/>
    <property type="project" value="InterPro"/>
</dbReference>
<dbReference type="PANTHER" id="PTHR14076">
    <property type="entry name" value="RECEPTOR ACTIVITY MODIFYING PROTEIN RAMP"/>
    <property type="match status" value="1"/>
</dbReference>
<evidence type="ECO:0000256" key="13">
    <source>
        <dbReference type="SAM" id="Phobius"/>
    </source>
</evidence>
<dbReference type="GeneTree" id="ENSGT00940000161026"/>
<keyword evidence="15" id="KW-1185">Reference proteome</keyword>
<evidence type="ECO:0000256" key="5">
    <source>
        <dbReference type="ARBA" id="ARBA00022692"/>
    </source>
</evidence>
<evidence type="ECO:0000313" key="14">
    <source>
        <dbReference type="Ensembl" id="ENSACAP00000037470.1"/>
    </source>
</evidence>
<keyword evidence="9" id="KW-1015">Disulfide bond</keyword>
<sequence>MTIGLTGAQEVSICNESLMLQNLPECGKYFEEMMHKVDSKKWYYSKFSLCTEQKALTARCFWPNPLAEGFITEIHRQFFSKCSSVKEHWEDPTDKILITLIFTPVLLAIGTISLILWCSKRSDILV</sequence>
<evidence type="ECO:0000256" key="10">
    <source>
        <dbReference type="ARBA" id="ARBA00023170"/>
    </source>
</evidence>
<dbReference type="Gene3D" id="1.10.150.510">
    <property type="entry name" value="Receptor activity modifying family"/>
    <property type="match status" value="1"/>
</dbReference>
<organism evidence="14 15">
    <name type="scientific">Anolis carolinensis</name>
    <name type="common">Green anole</name>
    <name type="synonym">American chameleon</name>
    <dbReference type="NCBI Taxonomy" id="28377"/>
    <lineage>
        <taxon>Eukaryota</taxon>
        <taxon>Metazoa</taxon>
        <taxon>Chordata</taxon>
        <taxon>Craniata</taxon>
        <taxon>Vertebrata</taxon>
        <taxon>Euteleostomi</taxon>
        <taxon>Lepidosauria</taxon>
        <taxon>Squamata</taxon>
        <taxon>Bifurcata</taxon>
        <taxon>Unidentata</taxon>
        <taxon>Episquamata</taxon>
        <taxon>Toxicofera</taxon>
        <taxon>Iguania</taxon>
        <taxon>Dactyloidae</taxon>
        <taxon>Anolis</taxon>
    </lineage>
</organism>
<reference evidence="14" key="1">
    <citation type="submission" date="2009-12" db="EMBL/GenBank/DDBJ databases">
        <title>The Genome Sequence of Anolis carolinensis (Green Anole Lizard).</title>
        <authorList>
            <consortium name="The Genome Sequencing Platform"/>
            <person name="Di Palma F."/>
            <person name="Alfoldi J."/>
            <person name="Heiman D."/>
            <person name="Young S."/>
            <person name="Grabherr M."/>
            <person name="Johnson J."/>
            <person name="Lander E.S."/>
            <person name="Lindblad-Toh K."/>
        </authorList>
    </citation>
    <scope>NUCLEOTIDE SEQUENCE [LARGE SCALE GENOMIC DNA]</scope>
    <source>
        <strain evidence="14">JBL SC #1</strain>
    </source>
</reference>
<dbReference type="InParanoid" id="A0A803TQI0"/>
<dbReference type="GO" id="GO:0006886">
    <property type="term" value="P:intracellular protein transport"/>
    <property type="evidence" value="ECO:0007669"/>
    <property type="project" value="InterPro"/>
</dbReference>
<keyword evidence="11" id="KW-0325">Glycoprotein</keyword>
<dbReference type="GO" id="GO:0031623">
    <property type="term" value="P:receptor internalization"/>
    <property type="evidence" value="ECO:0000318"/>
    <property type="project" value="GO_Central"/>
</dbReference>
<keyword evidence="6" id="KW-0732">Signal</keyword>
<keyword evidence="4" id="KW-1003">Cell membrane</keyword>
<dbReference type="GO" id="GO:0007186">
    <property type="term" value="P:G protein-coupled receptor signaling pathway"/>
    <property type="evidence" value="ECO:0000318"/>
    <property type="project" value="GO_Central"/>
</dbReference>
<keyword evidence="8 13" id="KW-0472">Membrane</keyword>
<proteinExistence type="inferred from homology"/>
<evidence type="ECO:0000256" key="11">
    <source>
        <dbReference type="ARBA" id="ARBA00023180"/>
    </source>
</evidence>
<dbReference type="InterPro" id="IPR006985">
    <property type="entry name" value="RAMP"/>
</dbReference>
<comment type="similarity">
    <text evidence="2">Belongs to the RAMP family.</text>
</comment>
<evidence type="ECO:0000256" key="12">
    <source>
        <dbReference type="ARBA" id="ARBA00041072"/>
    </source>
</evidence>
<dbReference type="GO" id="GO:0043235">
    <property type="term" value="C:receptor complex"/>
    <property type="evidence" value="ECO:0000318"/>
    <property type="project" value="GO_Central"/>
</dbReference>
<evidence type="ECO:0000256" key="6">
    <source>
        <dbReference type="ARBA" id="ARBA00022729"/>
    </source>
</evidence>
<evidence type="ECO:0000256" key="8">
    <source>
        <dbReference type="ARBA" id="ARBA00023136"/>
    </source>
</evidence>
<keyword evidence="3" id="KW-0813">Transport</keyword>
<dbReference type="GO" id="GO:0005886">
    <property type="term" value="C:plasma membrane"/>
    <property type="evidence" value="ECO:0007669"/>
    <property type="project" value="UniProtKB-SubCell"/>
</dbReference>
<dbReference type="GO" id="GO:0015026">
    <property type="term" value="F:coreceptor activity"/>
    <property type="evidence" value="ECO:0000318"/>
    <property type="project" value="GO_Central"/>
</dbReference>
<comment type="subcellular location">
    <subcellularLocation>
        <location evidence="1">Cell membrane</location>
        <topology evidence="1">Single-pass type I membrane protein</topology>
    </subcellularLocation>
</comment>
<evidence type="ECO:0000256" key="3">
    <source>
        <dbReference type="ARBA" id="ARBA00022448"/>
    </source>
</evidence>
<evidence type="ECO:0000256" key="9">
    <source>
        <dbReference type="ARBA" id="ARBA00023157"/>
    </source>
</evidence>
<keyword evidence="10" id="KW-0675">Receptor</keyword>
<reference evidence="14" key="2">
    <citation type="submission" date="2025-08" db="UniProtKB">
        <authorList>
            <consortium name="Ensembl"/>
        </authorList>
    </citation>
    <scope>IDENTIFICATION</scope>
</reference>
<name>A0A803TQI0_ANOCA</name>
<dbReference type="GO" id="GO:0032870">
    <property type="term" value="P:cellular response to hormone stimulus"/>
    <property type="evidence" value="ECO:0000318"/>
    <property type="project" value="GO_Central"/>
</dbReference>
<dbReference type="Pfam" id="PF04901">
    <property type="entry name" value="RAMP"/>
    <property type="match status" value="1"/>
</dbReference>
<dbReference type="GO" id="GO:0006816">
    <property type="term" value="P:calcium ion transport"/>
    <property type="evidence" value="ECO:0000318"/>
    <property type="project" value="GO_Central"/>
</dbReference>
<keyword evidence="7 13" id="KW-1133">Transmembrane helix</keyword>
<evidence type="ECO:0000313" key="15">
    <source>
        <dbReference type="Proteomes" id="UP000001646"/>
    </source>
</evidence>
<protein>
    <recommendedName>
        <fullName evidence="12">Receptor activity-modifying protein 3</fullName>
    </recommendedName>
</protein>
<evidence type="ECO:0000256" key="4">
    <source>
        <dbReference type="ARBA" id="ARBA00022475"/>
    </source>
</evidence>
<dbReference type="AlphaFoldDB" id="A0A803TQI0"/>
<keyword evidence="5 13" id="KW-0812">Transmembrane</keyword>
<accession>A0A803TQI0</accession>
<dbReference type="GO" id="GO:0072659">
    <property type="term" value="P:protein localization to plasma membrane"/>
    <property type="evidence" value="ECO:0000318"/>
    <property type="project" value="GO_Central"/>
</dbReference>
<dbReference type="GO" id="GO:0009986">
    <property type="term" value="C:cell surface"/>
    <property type="evidence" value="ECO:0000318"/>
    <property type="project" value="GO_Central"/>
</dbReference>